<dbReference type="Gene3D" id="1.10.510.10">
    <property type="entry name" value="Transferase(Phosphotransferase) domain 1"/>
    <property type="match status" value="1"/>
</dbReference>
<dbReference type="CDD" id="cd06170">
    <property type="entry name" value="LuxR_C_like"/>
    <property type="match status" value="1"/>
</dbReference>
<evidence type="ECO:0000313" key="11">
    <source>
        <dbReference type="Proteomes" id="UP000183561"/>
    </source>
</evidence>
<dbReference type="Pfam" id="PF00069">
    <property type="entry name" value="Pkinase"/>
    <property type="match status" value="1"/>
</dbReference>
<keyword evidence="2 10" id="KW-0723">Serine/threonine-protein kinase</keyword>
<evidence type="ECO:0000259" key="8">
    <source>
        <dbReference type="PROSITE" id="PS50011"/>
    </source>
</evidence>
<dbReference type="PRINTS" id="PR00038">
    <property type="entry name" value="HTHLUXR"/>
</dbReference>
<dbReference type="InterPro" id="IPR000719">
    <property type="entry name" value="Prot_kinase_dom"/>
</dbReference>
<dbReference type="SUPFAM" id="SSF48452">
    <property type="entry name" value="TPR-like"/>
    <property type="match status" value="2"/>
</dbReference>
<sequence length="868" mass="92670">MSENDPLATQRDPVSGFTADLVADGFTDAIEIGRGGFGIVYQCRQPSLDRTVAIKVFTADVDPDDRERFIREQHAMGKLSGHPNIVDIYQVGATRSGRPYIVMQYHPGGSVEERIQQAGPFEWGDAMGLGIKLAGALEAAHRNGILHRDVKPANILLTDYEEPQLTDFGIARIAGCFETSTGTVTGSPAFTAPELLEGEPSTPSSDVYGLGATLFCAITGHAAFERRSGEQLIAQFLRITTQPIPDIRVAGIPPKMCAAIERAMATSPVDRPDTAAEFGAELQEIQRGCGLNVDKMIVPGTTATPSPAGEVLRRATPSGDTRCRRAVDDLERGRAAYRAQVWDEAYSRLSRADETAALDPDDLEALAEAAHLTGRPESSVEARSRIYTYRVDNGDDPGAAMCAIRIHLVSMLHGDISPAMGWLSRAQRLLQREPECAVHGYLSLAQAEGAFHTGNPDSSLELARRATTIGTQFTDPDLVNVGLHQAGRALVALGDISGGTALLDEAMIAVAGHEVKPVSSWWIYCSSINTAEYMSDFGRASTWTSAFEKWLGTQHGATAVSGSCRMHRSRILRLHGSWADAEHEARQACAEQNGTVAMDAGQAWYQIGEIRRLVGDLTAAEEAFGHAGAYGWDVQPGMALLRAAQGRTDAAAAGLARALVEHPSDRLARAKLLPAQAEIAISAGDLDRARATAEELAALADGAPPAVRAAAEQVVGAVRLADGDPAGALPELRGAVQIWADLDMPYEAARSHRLIGLACGAIGDEDTARLEWDACRAVFDRLGAMPDLQRTDELLGSAPPPAQLPDGLSAREVEVLRLVASGMTNQDVAEHLSLSKKTVARHLSNIFAKIGVTSRAAATAYAYQHGLN</sequence>
<dbReference type="InterPro" id="IPR016032">
    <property type="entry name" value="Sig_transdc_resp-reg_C-effctor"/>
</dbReference>
<dbReference type="Proteomes" id="UP000183561">
    <property type="component" value="Unassembled WGS sequence"/>
</dbReference>
<dbReference type="SUPFAM" id="SSF46894">
    <property type="entry name" value="C-terminal effector domain of the bipartite response regulators"/>
    <property type="match status" value="1"/>
</dbReference>
<gene>
    <name evidence="10" type="ORF">SAMN04490239_3676</name>
</gene>
<dbReference type="GO" id="GO:0005524">
    <property type="term" value="F:ATP binding"/>
    <property type="evidence" value="ECO:0007669"/>
    <property type="project" value="UniProtKB-UniRule"/>
</dbReference>
<keyword evidence="5 10" id="KW-0418">Kinase</keyword>
<dbReference type="GO" id="GO:0003677">
    <property type="term" value="F:DNA binding"/>
    <property type="evidence" value="ECO:0007669"/>
    <property type="project" value="InterPro"/>
</dbReference>
<dbReference type="Gene3D" id="3.30.200.20">
    <property type="entry name" value="Phosphorylase Kinase, domain 1"/>
    <property type="match status" value="1"/>
</dbReference>
<dbReference type="PROSITE" id="PS00622">
    <property type="entry name" value="HTH_LUXR_1"/>
    <property type="match status" value="1"/>
</dbReference>
<dbReference type="PROSITE" id="PS50011">
    <property type="entry name" value="PROTEIN_KINASE_DOM"/>
    <property type="match status" value="1"/>
</dbReference>
<feature type="domain" description="HTH luxR-type" evidence="9">
    <location>
        <begin position="801"/>
        <end position="866"/>
    </location>
</feature>
<dbReference type="InterPro" id="IPR036388">
    <property type="entry name" value="WH-like_DNA-bd_sf"/>
</dbReference>
<dbReference type="InterPro" id="IPR017441">
    <property type="entry name" value="Protein_kinase_ATP_BS"/>
</dbReference>
<dbReference type="InterPro" id="IPR000792">
    <property type="entry name" value="Tscrpt_reg_LuxR_C"/>
</dbReference>
<dbReference type="PANTHER" id="PTHR43289">
    <property type="entry name" value="MITOGEN-ACTIVATED PROTEIN KINASE KINASE KINASE 20-RELATED"/>
    <property type="match status" value="1"/>
</dbReference>
<dbReference type="InterPro" id="IPR011990">
    <property type="entry name" value="TPR-like_helical_dom_sf"/>
</dbReference>
<dbReference type="EMBL" id="FNSV01000005">
    <property type="protein sequence ID" value="SEC32375.1"/>
    <property type="molecule type" value="Genomic_DNA"/>
</dbReference>
<dbReference type="PROSITE" id="PS00107">
    <property type="entry name" value="PROTEIN_KINASE_ATP"/>
    <property type="match status" value="1"/>
</dbReference>
<dbReference type="PROSITE" id="PS50043">
    <property type="entry name" value="HTH_LUXR_2"/>
    <property type="match status" value="1"/>
</dbReference>
<dbReference type="SUPFAM" id="SSF56112">
    <property type="entry name" value="Protein kinase-like (PK-like)"/>
    <property type="match status" value="1"/>
</dbReference>
<evidence type="ECO:0000256" key="7">
    <source>
        <dbReference type="PROSITE-ProRule" id="PRU10141"/>
    </source>
</evidence>
<feature type="binding site" evidence="7">
    <location>
        <position position="55"/>
    </location>
    <ligand>
        <name>ATP</name>
        <dbReference type="ChEBI" id="CHEBI:30616"/>
    </ligand>
</feature>
<evidence type="ECO:0000256" key="5">
    <source>
        <dbReference type="ARBA" id="ARBA00022777"/>
    </source>
</evidence>
<name>A0A1H4RKH7_9NOCA</name>
<dbReference type="SMART" id="SM00220">
    <property type="entry name" value="S_TKc"/>
    <property type="match status" value="1"/>
</dbReference>
<feature type="domain" description="Protein kinase" evidence="8">
    <location>
        <begin position="26"/>
        <end position="285"/>
    </location>
</feature>
<accession>A0A1H4RKH7</accession>
<protein>
    <recommendedName>
        <fullName evidence="1">non-specific serine/threonine protein kinase</fullName>
        <ecNumber evidence="1">2.7.11.1</ecNumber>
    </recommendedName>
</protein>
<dbReference type="Gene3D" id="1.25.40.10">
    <property type="entry name" value="Tetratricopeptide repeat domain"/>
    <property type="match status" value="2"/>
</dbReference>
<keyword evidence="6 7" id="KW-0067">ATP-binding</keyword>
<reference evidence="11" key="1">
    <citation type="submission" date="2016-10" db="EMBL/GenBank/DDBJ databases">
        <authorList>
            <person name="Varghese N."/>
            <person name="Submissions S."/>
        </authorList>
    </citation>
    <scope>NUCLEOTIDE SEQUENCE [LARGE SCALE GENOMIC DNA]</scope>
    <source>
        <strain evidence="11">DSM 44498</strain>
    </source>
</reference>
<dbReference type="EC" id="2.7.11.1" evidence="1"/>
<evidence type="ECO:0000256" key="3">
    <source>
        <dbReference type="ARBA" id="ARBA00022679"/>
    </source>
</evidence>
<evidence type="ECO:0000256" key="2">
    <source>
        <dbReference type="ARBA" id="ARBA00022527"/>
    </source>
</evidence>
<proteinExistence type="predicted"/>
<organism evidence="10 11">
    <name type="scientific">Rhodococcus koreensis</name>
    <dbReference type="NCBI Taxonomy" id="99653"/>
    <lineage>
        <taxon>Bacteria</taxon>
        <taxon>Bacillati</taxon>
        <taxon>Actinomycetota</taxon>
        <taxon>Actinomycetes</taxon>
        <taxon>Mycobacteriales</taxon>
        <taxon>Nocardiaceae</taxon>
        <taxon>Rhodococcus</taxon>
    </lineage>
</organism>
<evidence type="ECO:0000313" key="10">
    <source>
        <dbReference type="EMBL" id="SEC32375.1"/>
    </source>
</evidence>
<dbReference type="InterPro" id="IPR008271">
    <property type="entry name" value="Ser/Thr_kinase_AS"/>
</dbReference>
<dbReference type="PROSITE" id="PS00108">
    <property type="entry name" value="PROTEIN_KINASE_ST"/>
    <property type="match status" value="1"/>
</dbReference>
<dbReference type="SMART" id="SM00421">
    <property type="entry name" value="HTH_LUXR"/>
    <property type="match status" value="1"/>
</dbReference>
<keyword evidence="3" id="KW-0808">Transferase</keyword>
<dbReference type="OrthoDB" id="27092at2"/>
<dbReference type="Pfam" id="PF00196">
    <property type="entry name" value="GerE"/>
    <property type="match status" value="1"/>
</dbReference>
<dbReference type="GO" id="GO:0004674">
    <property type="term" value="F:protein serine/threonine kinase activity"/>
    <property type="evidence" value="ECO:0007669"/>
    <property type="project" value="UniProtKB-KW"/>
</dbReference>
<keyword evidence="11" id="KW-1185">Reference proteome</keyword>
<keyword evidence="4 7" id="KW-0547">Nucleotide-binding</keyword>
<dbReference type="InterPro" id="IPR011009">
    <property type="entry name" value="Kinase-like_dom_sf"/>
</dbReference>
<dbReference type="GO" id="GO:0006355">
    <property type="term" value="P:regulation of DNA-templated transcription"/>
    <property type="evidence" value="ECO:0007669"/>
    <property type="project" value="InterPro"/>
</dbReference>
<dbReference type="PANTHER" id="PTHR43289:SF6">
    <property type="entry name" value="SERINE_THREONINE-PROTEIN KINASE NEKL-3"/>
    <property type="match status" value="1"/>
</dbReference>
<evidence type="ECO:0000259" key="9">
    <source>
        <dbReference type="PROSITE" id="PS50043"/>
    </source>
</evidence>
<evidence type="ECO:0000256" key="4">
    <source>
        <dbReference type="ARBA" id="ARBA00022741"/>
    </source>
</evidence>
<dbReference type="CDD" id="cd14014">
    <property type="entry name" value="STKc_PknB_like"/>
    <property type="match status" value="1"/>
</dbReference>
<evidence type="ECO:0000256" key="1">
    <source>
        <dbReference type="ARBA" id="ARBA00012513"/>
    </source>
</evidence>
<evidence type="ECO:0000256" key="6">
    <source>
        <dbReference type="ARBA" id="ARBA00022840"/>
    </source>
</evidence>
<dbReference type="AlphaFoldDB" id="A0A1H4RKH7"/>
<dbReference type="Gene3D" id="1.10.10.10">
    <property type="entry name" value="Winged helix-like DNA-binding domain superfamily/Winged helix DNA-binding domain"/>
    <property type="match status" value="1"/>
</dbReference>